<organism evidence="2 3">
    <name type="scientific">Syntrophobacter fumaroxidans (strain DSM 10017 / MPOB)</name>
    <dbReference type="NCBI Taxonomy" id="335543"/>
    <lineage>
        <taxon>Bacteria</taxon>
        <taxon>Pseudomonadati</taxon>
        <taxon>Thermodesulfobacteriota</taxon>
        <taxon>Syntrophobacteria</taxon>
        <taxon>Syntrophobacterales</taxon>
        <taxon>Syntrophobacteraceae</taxon>
        <taxon>Syntrophobacter</taxon>
    </lineage>
</organism>
<dbReference type="EMBL" id="CP000478">
    <property type="protein sequence ID" value="ABK18084.1"/>
    <property type="molecule type" value="Genomic_DNA"/>
</dbReference>
<dbReference type="Proteomes" id="UP000001784">
    <property type="component" value="Chromosome"/>
</dbReference>
<feature type="region of interest" description="Disordered" evidence="1">
    <location>
        <begin position="14"/>
        <end position="72"/>
    </location>
</feature>
<protein>
    <submittedName>
        <fullName evidence="2">Uncharacterized protein</fullName>
    </submittedName>
</protein>
<gene>
    <name evidence="2" type="ordered locus">Sfum_2403</name>
</gene>
<evidence type="ECO:0000313" key="2">
    <source>
        <dbReference type="EMBL" id="ABK18084.1"/>
    </source>
</evidence>
<dbReference type="STRING" id="335543.Sfum_2403"/>
<evidence type="ECO:0000313" key="3">
    <source>
        <dbReference type="Proteomes" id="UP000001784"/>
    </source>
</evidence>
<dbReference type="InParanoid" id="A0LKY2"/>
<proteinExistence type="predicted"/>
<name>A0LKY2_SYNFM</name>
<sequence length="100" mass="11195">MLQTVRDLLQRRFPGAWGRSCGPDGLPRNSDVSGKRNTPPLAVRPLSRRTNVREMESWGRAPDLSSIGGQPPRAGIATPDLFRLIPDLWVFCPNFSRQPE</sequence>
<dbReference type="KEGG" id="sfu:Sfum_2403"/>
<dbReference type="AlphaFoldDB" id="A0LKY2"/>
<dbReference type="HOGENOM" id="CLU_2304648_0_0_7"/>
<reference evidence="2 3" key="1">
    <citation type="submission" date="2006-10" db="EMBL/GenBank/DDBJ databases">
        <title>Complete sequence of Syntrophobacter fumaroxidans MPOB.</title>
        <authorList>
            <consortium name="US DOE Joint Genome Institute"/>
            <person name="Copeland A."/>
            <person name="Lucas S."/>
            <person name="Lapidus A."/>
            <person name="Barry K."/>
            <person name="Detter J.C."/>
            <person name="Glavina del Rio T."/>
            <person name="Hammon N."/>
            <person name="Israni S."/>
            <person name="Pitluck S."/>
            <person name="Goltsman E.G."/>
            <person name="Martinez M."/>
            <person name="Schmutz J."/>
            <person name="Larimer F."/>
            <person name="Land M."/>
            <person name="Hauser L."/>
            <person name="Kyrpides N."/>
            <person name="Kim E."/>
            <person name="Boone D.R."/>
            <person name="Brockman F."/>
            <person name="Culley D."/>
            <person name="Ferry J."/>
            <person name="Gunsalus R."/>
            <person name="McInerney M.J."/>
            <person name="Morrison M."/>
            <person name="Plugge C."/>
            <person name="Rohlin L."/>
            <person name="Scholten J."/>
            <person name="Sieber J."/>
            <person name="Stams A.J.M."/>
            <person name="Worm P."/>
            <person name="Henstra A.M."/>
            <person name="Richardson P."/>
        </authorList>
    </citation>
    <scope>NUCLEOTIDE SEQUENCE [LARGE SCALE GENOMIC DNA]</scope>
    <source>
        <strain evidence="3">DSM 10017 / MPOB</strain>
    </source>
</reference>
<accession>A0LKY2</accession>
<keyword evidence="3" id="KW-1185">Reference proteome</keyword>
<evidence type="ECO:0000256" key="1">
    <source>
        <dbReference type="SAM" id="MobiDB-lite"/>
    </source>
</evidence>